<gene>
    <name evidence="4" type="ORF">ElyMa_005291300</name>
</gene>
<dbReference type="Gene3D" id="3.40.1090.10">
    <property type="entry name" value="Cytosolic phospholipase A2 catalytic domain"/>
    <property type="match status" value="1"/>
</dbReference>
<dbReference type="Pfam" id="PF01734">
    <property type="entry name" value="Patatin"/>
    <property type="match status" value="1"/>
</dbReference>
<dbReference type="PANTHER" id="PTHR12406">
    <property type="entry name" value="CALCIUM-INDEPENDENT PHOSPHOLIPASE A2 IPLA2 -RELATED"/>
    <property type="match status" value="1"/>
</dbReference>
<comment type="caution">
    <text evidence="4">The sequence shown here is derived from an EMBL/GenBank/DDBJ whole genome shotgun (WGS) entry which is preliminary data.</text>
</comment>
<dbReference type="GO" id="GO:0004806">
    <property type="term" value="F:triacylglycerol lipase activity"/>
    <property type="evidence" value="ECO:0007669"/>
    <property type="project" value="TreeGrafter"/>
</dbReference>
<dbReference type="GO" id="GO:0005811">
    <property type="term" value="C:lipid droplet"/>
    <property type="evidence" value="ECO:0007669"/>
    <property type="project" value="TreeGrafter"/>
</dbReference>
<keyword evidence="2" id="KW-0378">Hydrolase</keyword>
<dbReference type="InterPro" id="IPR002641">
    <property type="entry name" value="PNPLA_dom"/>
</dbReference>
<evidence type="ECO:0000256" key="2">
    <source>
        <dbReference type="PROSITE-ProRule" id="PRU01161"/>
    </source>
</evidence>
<reference evidence="4 5" key="1">
    <citation type="journal article" date="2021" name="Elife">
        <title>Chloroplast acquisition without the gene transfer in kleptoplastic sea slugs, Plakobranchus ocellatus.</title>
        <authorList>
            <person name="Maeda T."/>
            <person name="Takahashi S."/>
            <person name="Yoshida T."/>
            <person name="Shimamura S."/>
            <person name="Takaki Y."/>
            <person name="Nagai Y."/>
            <person name="Toyoda A."/>
            <person name="Suzuki Y."/>
            <person name="Arimoto A."/>
            <person name="Ishii H."/>
            <person name="Satoh N."/>
            <person name="Nishiyama T."/>
            <person name="Hasebe M."/>
            <person name="Maruyama T."/>
            <person name="Minagawa J."/>
            <person name="Obokata J."/>
            <person name="Shigenobu S."/>
        </authorList>
    </citation>
    <scope>NUCLEOTIDE SEQUENCE [LARGE SCALE GENOMIC DNA]</scope>
</reference>
<name>A0AAV4K067_9GAST</name>
<feature type="domain" description="PNPLA" evidence="3">
    <location>
        <begin position="1"/>
        <end position="175"/>
    </location>
</feature>
<feature type="active site" description="Proton acceptor" evidence="2">
    <location>
        <position position="162"/>
    </location>
</feature>
<evidence type="ECO:0000256" key="1">
    <source>
        <dbReference type="ARBA" id="ARBA00023098"/>
    </source>
</evidence>
<feature type="active site" description="Nucleophile" evidence="2">
    <location>
        <position position="6"/>
    </location>
</feature>
<evidence type="ECO:0000313" key="5">
    <source>
        <dbReference type="Proteomes" id="UP000762676"/>
    </source>
</evidence>
<proteinExistence type="predicted"/>
<dbReference type="PROSITE" id="PS51635">
    <property type="entry name" value="PNPLA"/>
    <property type="match status" value="1"/>
</dbReference>
<dbReference type="GO" id="GO:0016020">
    <property type="term" value="C:membrane"/>
    <property type="evidence" value="ECO:0007669"/>
    <property type="project" value="TreeGrafter"/>
</dbReference>
<organism evidence="4 5">
    <name type="scientific">Elysia marginata</name>
    <dbReference type="NCBI Taxonomy" id="1093978"/>
    <lineage>
        <taxon>Eukaryota</taxon>
        <taxon>Metazoa</taxon>
        <taxon>Spiralia</taxon>
        <taxon>Lophotrochozoa</taxon>
        <taxon>Mollusca</taxon>
        <taxon>Gastropoda</taxon>
        <taxon>Heterobranchia</taxon>
        <taxon>Euthyneura</taxon>
        <taxon>Panpulmonata</taxon>
        <taxon>Sacoglossa</taxon>
        <taxon>Placobranchoidea</taxon>
        <taxon>Plakobranchidae</taxon>
        <taxon>Elysia</taxon>
    </lineage>
</organism>
<keyword evidence="2" id="KW-0442">Lipid degradation</keyword>
<dbReference type="GO" id="GO:0055088">
    <property type="term" value="P:lipid homeostasis"/>
    <property type="evidence" value="ECO:0007669"/>
    <property type="project" value="TreeGrafter"/>
</dbReference>
<comment type="caution">
    <text evidence="2">Lacks conserved residue(s) required for the propagation of feature annotation.</text>
</comment>
<evidence type="ECO:0000259" key="3">
    <source>
        <dbReference type="PROSITE" id="PS51635"/>
    </source>
</evidence>
<sequence>MVSLCSPLPALGLIVLPAWVYRIRKVARLFRFFQFLATLNRLCGLVEVGEQLQALARELRSRPLGALTPGYSFARALRLLLDDVLPEDAHLLVSGKLHISLTAAAGQSGGGGERGKKKSASNELMTDFDTREELVEALVATSYIPLYAGLKMPVIRGKKYMDGCFSDNMPSFSTGRTITVSPFDGRSDIAPKAGQEAQKKAHFISLLNQEYQVNVRNMKKGAHVFFPPKRHVMQEYYNLGRFDASRFLIREGLYTIKLVHCAEKAVYVSSV</sequence>
<dbReference type="EMBL" id="BMAT01010548">
    <property type="protein sequence ID" value="GFS27658.1"/>
    <property type="molecule type" value="Genomic_DNA"/>
</dbReference>
<dbReference type="Proteomes" id="UP000762676">
    <property type="component" value="Unassembled WGS sequence"/>
</dbReference>
<protein>
    <submittedName>
        <fullName evidence="4">Patatin-like phospholipase domain-containing protein 4</fullName>
    </submittedName>
</protein>
<keyword evidence="1 2" id="KW-0443">Lipid metabolism</keyword>
<dbReference type="GO" id="GO:0005737">
    <property type="term" value="C:cytoplasm"/>
    <property type="evidence" value="ECO:0007669"/>
    <property type="project" value="TreeGrafter"/>
</dbReference>
<dbReference type="AlphaFoldDB" id="A0AAV4K067"/>
<evidence type="ECO:0000313" key="4">
    <source>
        <dbReference type="EMBL" id="GFS27658.1"/>
    </source>
</evidence>
<dbReference type="PANTHER" id="PTHR12406:SF7">
    <property type="entry name" value="PATATIN-LIKE PHOSPHOLIPASE DOMAIN-CONTAINING PROTEIN 4"/>
    <property type="match status" value="1"/>
</dbReference>
<dbReference type="SUPFAM" id="SSF52151">
    <property type="entry name" value="FabD/lysophospholipase-like"/>
    <property type="match status" value="1"/>
</dbReference>
<dbReference type="InterPro" id="IPR016035">
    <property type="entry name" value="Acyl_Trfase/lysoPLipase"/>
</dbReference>
<accession>A0AAV4K067</accession>
<keyword evidence="5" id="KW-1185">Reference proteome</keyword>
<dbReference type="InterPro" id="IPR033562">
    <property type="entry name" value="PLPL"/>
</dbReference>
<dbReference type="GO" id="GO:0019433">
    <property type="term" value="P:triglyceride catabolic process"/>
    <property type="evidence" value="ECO:0007669"/>
    <property type="project" value="TreeGrafter"/>
</dbReference>